<dbReference type="FunFam" id="1.10.287.3700:FF:000001">
    <property type="entry name" value="PAN2-PAN3 deadenylation complex subunit PAN3"/>
    <property type="match status" value="1"/>
</dbReference>
<dbReference type="GO" id="GO:0031251">
    <property type="term" value="C:PAN complex"/>
    <property type="evidence" value="ECO:0007669"/>
    <property type="project" value="UniProtKB-UniRule"/>
</dbReference>
<dbReference type="GO" id="GO:0010606">
    <property type="term" value="P:positive regulation of cytoplasmic mRNA processing body assembly"/>
    <property type="evidence" value="ECO:0007669"/>
    <property type="project" value="UniProtKB-UniRule"/>
</dbReference>
<dbReference type="InterPro" id="IPR011009">
    <property type="entry name" value="Kinase-like_dom_sf"/>
</dbReference>
<dbReference type="PANTHER" id="PTHR12272">
    <property type="entry name" value="DEADENYLATION COMPLEX SUBUNIT PAN3"/>
    <property type="match status" value="1"/>
</dbReference>
<comment type="subunit">
    <text evidence="6">Homodimer. Forms a heterotrimer with a catalytic subunit PAN2 to form the poly(A)-nuclease (PAN) deadenylation complex. Interacts (via PAM-2 motif) with poly(A)-binding protein (via PABC domain), conferring substrate specificity of the enzyme complex.</text>
</comment>
<dbReference type="PANTHER" id="PTHR12272:SF11">
    <property type="entry name" value="PAN2-PAN3 DEADENYLATION COMPLEX SUBUNIT PAN3"/>
    <property type="match status" value="1"/>
</dbReference>
<evidence type="ECO:0000313" key="10">
    <source>
        <dbReference type="Proteomes" id="UP001231518"/>
    </source>
</evidence>
<dbReference type="Gene3D" id="1.10.287.3700">
    <property type="match status" value="1"/>
</dbReference>
<keyword evidence="2 6" id="KW-0507">mRNA processing</keyword>
<comment type="domain">
    <text evidence="6">The N-terminal zinc finger binds to poly(A) RNA.</text>
</comment>
<evidence type="ECO:0000256" key="1">
    <source>
        <dbReference type="ARBA" id="ARBA00022490"/>
    </source>
</evidence>
<organism evidence="9 10">
    <name type="scientific">Mythimna separata</name>
    <name type="common">Oriental armyworm</name>
    <name type="synonym">Pseudaletia separata</name>
    <dbReference type="NCBI Taxonomy" id="271217"/>
    <lineage>
        <taxon>Eukaryota</taxon>
        <taxon>Metazoa</taxon>
        <taxon>Ecdysozoa</taxon>
        <taxon>Arthropoda</taxon>
        <taxon>Hexapoda</taxon>
        <taxon>Insecta</taxon>
        <taxon>Pterygota</taxon>
        <taxon>Neoptera</taxon>
        <taxon>Endopterygota</taxon>
        <taxon>Lepidoptera</taxon>
        <taxon>Glossata</taxon>
        <taxon>Ditrysia</taxon>
        <taxon>Noctuoidea</taxon>
        <taxon>Noctuidae</taxon>
        <taxon>Noctuinae</taxon>
        <taxon>Hadenini</taxon>
        <taxon>Mythimna</taxon>
    </lineage>
</organism>
<dbReference type="InterPro" id="IPR030844">
    <property type="entry name" value="PAN3"/>
</dbReference>
<keyword evidence="4 6" id="KW-0067">ATP-binding</keyword>
<sequence length="617" mass="67704">MSWMHRELETMDPSIFLPYSPSPPNGLPQESKLATYMNRSTSTPTRSLNQTLGRLSLESSPTAIRKVVTTITEFVPMNYFSQPSIMQPDSPESSSPSIMSGVPNTSQVHQENVGGTTYFYSTNDSLNTSGALNSSASIGAPESCMSGAVGAGAASPYATQIYSGTPTHMGPMTSKTGLGPSFYMPETIRSEIYERNDDVFLQTDLRQYPDLPVNVEMYSELTPLESAAPHAIATSYRATHRQSGEHYALRRLHSYSTSATKRLEMWKQIDHPNVVKLHDWFTTKAFGDHSMVLVYSYHPACTTLMNKYLSGGAGNPNNDANGAFHDPFSSDPDAPRPYTHQKNAMLRAVASGALLPEAVLWSLLVQLTAALRAVHTAGLACSLDPTKVVMNGCRVRISWSGATDALHANTSDVAQAQQDDLTALGRLALALACRTIHCDNLAASMELVARTYSADLKNLILYLLSSTARRSVTDLMPMIGARFYTQVEALERRADVFEDQLAHEIDNGRLLRILIKLGVVNERPELNLDASWSETGDRYMLKLFRDYLFHSVTADGRPWLEQAHLAHCLNQLDGGTNARVELMSRDGQSVLVVSYAELKHCLEQAFDEVLQAAAAGP</sequence>
<feature type="binding site" evidence="6">
    <location>
        <begin position="386"/>
        <end position="387"/>
    </location>
    <ligand>
        <name>ATP</name>
        <dbReference type="ChEBI" id="CHEBI:30616"/>
    </ligand>
</feature>
<feature type="region of interest" description="Knob domain" evidence="6">
    <location>
        <begin position="520"/>
        <end position="617"/>
    </location>
</feature>
<dbReference type="GO" id="GO:0000289">
    <property type="term" value="P:nuclear-transcribed mRNA poly(A) tail shortening"/>
    <property type="evidence" value="ECO:0007669"/>
    <property type="project" value="UniProtKB-UniRule"/>
</dbReference>
<evidence type="ECO:0000256" key="4">
    <source>
        <dbReference type="ARBA" id="ARBA00022840"/>
    </source>
</evidence>
<evidence type="ECO:0000259" key="8">
    <source>
        <dbReference type="Pfam" id="PF18101"/>
    </source>
</evidence>
<comment type="function">
    <text evidence="6">Regulatory subunit of the poly(A)-nuclease (PAN) deadenylation complex, one of two cytoplasmic mRNA deadenylases involved in general and miRNA-mediated mRNA turnover. PAN specifically shortens poly(A) tails of RNA and the activity is stimulated by poly(A)-binding protein (PABP). PAN deadenylation is followed by rapid degradation of the shortened mRNA tails by the CCR4-NOT complex. Deadenylated mRNAs are then degraded by two alternative mechanisms, namely exosome-mediated 3'-5' exonucleolytic degradation, or deadenlyation-dependent mRNA decaping and subsequent 5'-3' exonucleolytic degradation by XRN1. PAN3 acts as a positive regulator for PAN activity, recruiting the catalytic subunit PAN2 to mRNA via its interaction with RNA and PABP, and to miRNA targets via its interaction with GW182 family proteins.</text>
</comment>
<comment type="similarity">
    <text evidence="6">Belongs to the protein kinase superfamily. PAN3 family.</text>
</comment>
<dbReference type="InterPro" id="IPR041332">
    <property type="entry name" value="Pan3_CK"/>
</dbReference>
<evidence type="ECO:0000256" key="6">
    <source>
        <dbReference type="HAMAP-Rule" id="MF_03181"/>
    </source>
</evidence>
<evidence type="ECO:0000256" key="7">
    <source>
        <dbReference type="SAM" id="MobiDB-lite"/>
    </source>
</evidence>
<dbReference type="AlphaFoldDB" id="A0AAD7Z163"/>
<accession>A0AAD7Z163</accession>
<proteinExistence type="inferred from homology"/>
<keyword evidence="10" id="KW-1185">Reference proteome</keyword>
<feature type="domain" description="Pan3 C-terminal knob" evidence="8">
    <location>
        <begin position="472"/>
        <end position="608"/>
    </location>
</feature>
<evidence type="ECO:0000256" key="5">
    <source>
        <dbReference type="ARBA" id="ARBA00023054"/>
    </source>
</evidence>
<keyword evidence="3 6" id="KW-0547">Nucleotide-binding</keyword>
<dbReference type="EMBL" id="JARGEI010000001">
    <property type="protein sequence ID" value="KAJ8736923.1"/>
    <property type="molecule type" value="Genomic_DNA"/>
</dbReference>
<dbReference type="GO" id="GO:0006397">
    <property type="term" value="P:mRNA processing"/>
    <property type="evidence" value="ECO:0007669"/>
    <property type="project" value="UniProtKB-KW"/>
</dbReference>
<comment type="subcellular location">
    <subcellularLocation>
        <location evidence="6">Cytoplasm</location>
        <location evidence="6">P-body</location>
    </subcellularLocation>
</comment>
<feature type="coiled-coil region" evidence="6">
    <location>
        <begin position="481"/>
        <end position="519"/>
    </location>
</feature>
<evidence type="ECO:0000313" key="9">
    <source>
        <dbReference type="EMBL" id="KAJ8736923.1"/>
    </source>
</evidence>
<feature type="region of interest" description="Disordered" evidence="7">
    <location>
        <begin position="320"/>
        <end position="339"/>
    </location>
</feature>
<dbReference type="SUPFAM" id="SSF56112">
    <property type="entry name" value="Protein kinase-like (PK-like)"/>
    <property type="match status" value="1"/>
</dbReference>
<reference evidence="9" key="1">
    <citation type="submission" date="2023-03" db="EMBL/GenBank/DDBJ databases">
        <title>Chromosome-level genomes of two armyworms, Mythimna separata and Mythimna loreyi, provide insights into the biosynthesis and reception of sex pheromones.</title>
        <authorList>
            <person name="Zhao H."/>
        </authorList>
    </citation>
    <scope>NUCLEOTIDE SEQUENCE</scope>
    <source>
        <strain evidence="9">BeijingLab</strain>
        <tissue evidence="9">Pupa</tissue>
    </source>
</reference>
<dbReference type="Gene3D" id="1.10.510.10">
    <property type="entry name" value="Transferase(Phosphotransferase) domain 1"/>
    <property type="match status" value="1"/>
</dbReference>
<comment type="domain">
    <text evidence="6">Contains a pseudokinase domain. The protein kinase domain is predicted to be catalytically inactive because some of the residues important for catalytic activity are substituted and it lacks the equivalent of the binding site for a peptide substrate. However, it has retained an ATP-binding site and ATP-binding is required for mRNA degradation, stimulating the activity of the PAN2 nuclease in vitro. The nucleotide-binding site is juxtaposed to the RNase active site of PAN2 in the complex and may actually bind nucleosides of a poly(A) RNA rather than ATP, feeding the poly(A)-tail to the active site of the deadenylase and thus increasing the efficiency with which this distributive enzyme degrades oligo(A) RNAs.</text>
</comment>
<dbReference type="GO" id="GO:0008143">
    <property type="term" value="F:poly(A) binding"/>
    <property type="evidence" value="ECO:0007669"/>
    <property type="project" value="TreeGrafter"/>
</dbReference>
<keyword evidence="1 6" id="KW-0963">Cytoplasm</keyword>
<feature type="binding site" evidence="6">
    <location>
        <position position="250"/>
    </location>
    <ligand>
        <name>ATP</name>
        <dbReference type="ChEBI" id="CHEBI:30616"/>
    </ligand>
</feature>
<name>A0AAD7Z163_MYTSE</name>
<dbReference type="GO" id="GO:0005524">
    <property type="term" value="F:ATP binding"/>
    <property type="evidence" value="ECO:0007669"/>
    <property type="project" value="UniProtKB-UniRule"/>
</dbReference>
<dbReference type="Gene3D" id="1.20.5.5160">
    <property type="match status" value="1"/>
</dbReference>
<comment type="domain">
    <text evidence="6">The pseudokinase domain, the coiled-coil (CC), and C-terminal knob domain (CK) form a structural unit (PKC) that forms an extensive high-affinity interaction surface for PAN2.</text>
</comment>
<dbReference type="Pfam" id="PF18101">
    <property type="entry name" value="Pan3_CK"/>
    <property type="match status" value="1"/>
</dbReference>
<evidence type="ECO:0000256" key="2">
    <source>
        <dbReference type="ARBA" id="ARBA00022664"/>
    </source>
</evidence>
<comment type="caution">
    <text evidence="9">The sequence shown here is derived from an EMBL/GenBank/DDBJ whole genome shotgun (WGS) entry which is preliminary data.</text>
</comment>
<evidence type="ECO:0000256" key="3">
    <source>
        <dbReference type="ARBA" id="ARBA00022741"/>
    </source>
</evidence>
<dbReference type="Proteomes" id="UP001231518">
    <property type="component" value="Chromosome 1"/>
</dbReference>
<comment type="caution">
    <text evidence="6">Lacks conserved residue(s) required for the propagation of feature annotation.</text>
</comment>
<dbReference type="GO" id="GO:0000932">
    <property type="term" value="C:P-body"/>
    <property type="evidence" value="ECO:0007669"/>
    <property type="project" value="UniProtKB-SubCell"/>
</dbReference>
<dbReference type="HAMAP" id="MF_03181">
    <property type="entry name" value="PAN3"/>
    <property type="match status" value="1"/>
</dbReference>
<keyword evidence="5 6" id="KW-0175">Coiled coil</keyword>
<gene>
    <name evidence="6" type="primary">PAN3</name>
    <name evidence="9" type="ORF">PYW07_000194</name>
</gene>
<protein>
    <recommendedName>
        <fullName evidence="6">PAN2-PAN3 deadenylation complex subunit PAN3</fullName>
    </recommendedName>
    <alternativeName>
        <fullName evidence="6">PAB1P-dependent poly(A)-specific ribonuclease</fullName>
    </alternativeName>
    <alternativeName>
        <fullName evidence="6">Poly(A)-nuclease deadenylation complex subunit 3</fullName>
        <shortName evidence="6">PAN deadenylation complex subunit 3</shortName>
    </alternativeName>
</protein>